<accession>A0A256GJ21</accession>
<dbReference type="SUPFAM" id="SSF51735">
    <property type="entry name" value="NAD(P)-binding Rossmann-fold domains"/>
    <property type="match status" value="1"/>
</dbReference>
<gene>
    <name evidence="3" type="ORF">CES86_3550</name>
    <name evidence="2" type="ORF">F9L03_15385</name>
</gene>
<dbReference type="EMBL" id="NNRN01000054">
    <property type="protein sequence ID" value="OYR26621.1"/>
    <property type="molecule type" value="Genomic_DNA"/>
</dbReference>
<dbReference type="GO" id="GO:0030497">
    <property type="term" value="P:fatty acid elongation"/>
    <property type="evidence" value="ECO:0007669"/>
    <property type="project" value="TreeGrafter"/>
</dbReference>
<evidence type="ECO:0000313" key="2">
    <source>
        <dbReference type="EMBL" id="KAB2702870.1"/>
    </source>
</evidence>
<sequence>MNIDSFAPNLFTGKTAYVSGGTSGIGLAIATAFARLGAIVTASGSSSAKVAALTAEPPISGMHFVQLDVTNRRAAEKAFEGMQQLDILVNAAGIARPDKEYEAETFQEVMDVNLNSVMWLSSAAKPLLAVRGGNIINTASMLSYLTDIAVPAYGASKAGVLGLTRHLAHAWAAEGIRVNAVTPGYIATAMTTGLQEDSHLTGRILNRCAIERWGTPDDVVGAALFLASPAAAYITATDIAVDGGFVSGGF</sequence>
<reference evidence="2 5" key="2">
    <citation type="submission" date="2019-09" db="EMBL/GenBank/DDBJ databases">
        <title>Taxonomic organization of the family Brucellaceae based on a phylogenomic approach.</title>
        <authorList>
            <person name="Leclercq S."/>
            <person name="Cloeckaert A."/>
            <person name="Zygmunt M.S."/>
        </authorList>
    </citation>
    <scope>NUCLEOTIDE SEQUENCE [LARGE SCALE GENOMIC DNA]</scope>
    <source>
        <strain evidence="2 5">LUP23</strain>
    </source>
</reference>
<dbReference type="RefSeq" id="WP_094515076.1">
    <property type="nucleotide sequence ID" value="NZ_JBHEEP010000012.1"/>
</dbReference>
<comment type="similarity">
    <text evidence="1">Belongs to the short-chain dehydrogenases/reductases (SDR) family.</text>
</comment>
<evidence type="ECO:0000313" key="4">
    <source>
        <dbReference type="Proteomes" id="UP000216363"/>
    </source>
</evidence>
<dbReference type="InterPro" id="IPR002347">
    <property type="entry name" value="SDR_fam"/>
</dbReference>
<dbReference type="PRINTS" id="PR00080">
    <property type="entry name" value="SDRFAMILY"/>
</dbReference>
<dbReference type="PANTHER" id="PTHR42760:SF40">
    <property type="entry name" value="3-OXOACYL-[ACYL-CARRIER-PROTEIN] REDUCTASE, CHLOROPLASTIC"/>
    <property type="match status" value="1"/>
</dbReference>
<dbReference type="Proteomes" id="UP000216363">
    <property type="component" value="Unassembled WGS sequence"/>
</dbReference>
<dbReference type="Gene3D" id="3.40.50.720">
    <property type="entry name" value="NAD(P)-binding Rossmann-like Domain"/>
    <property type="match status" value="1"/>
</dbReference>
<dbReference type="FunFam" id="3.40.50.720:FF:000084">
    <property type="entry name" value="Short-chain dehydrogenase reductase"/>
    <property type="match status" value="1"/>
</dbReference>
<reference evidence="3 4" key="1">
    <citation type="submission" date="2017-07" db="EMBL/GenBank/DDBJ databases">
        <title>Draft genome of Ochrobactrum lupini type strain LUP21.</title>
        <authorList>
            <person name="Krzyzanowska D.M."/>
            <person name="Jafra S."/>
        </authorList>
    </citation>
    <scope>NUCLEOTIDE SEQUENCE [LARGE SCALE GENOMIC DNA]</scope>
    <source>
        <strain evidence="3 4">LUP21</strain>
    </source>
</reference>
<dbReference type="PANTHER" id="PTHR42760">
    <property type="entry name" value="SHORT-CHAIN DEHYDROGENASES/REDUCTASES FAMILY MEMBER"/>
    <property type="match status" value="1"/>
</dbReference>
<evidence type="ECO:0000313" key="3">
    <source>
        <dbReference type="EMBL" id="OYR26621.1"/>
    </source>
</evidence>
<dbReference type="Proteomes" id="UP000435957">
    <property type="component" value="Unassembled WGS sequence"/>
</dbReference>
<evidence type="ECO:0000256" key="1">
    <source>
        <dbReference type="ARBA" id="ARBA00006484"/>
    </source>
</evidence>
<dbReference type="InterPro" id="IPR036291">
    <property type="entry name" value="NAD(P)-bd_dom_sf"/>
</dbReference>
<dbReference type="InterPro" id="IPR020904">
    <property type="entry name" value="Sc_DH/Rdtase_CS"/>
</dbReference>
<dbReference type="EMBL" id="WBWF01000011">
    <property type="protein sequence ID" value="KAB2702870.1"/>
    <property type="molecule type" value="Genomic_DNA"/>
</dbReference>
<organism evidence="3 4">
    <name type="scientific">Brucella lupini</name>
    <dbReference type="NCBI Taxonomy" id="255457"/>
    <lineage>
        <taxon>Bacteria</taxon>
        <taxon>Pseudomonadati</taxon>
        <taxon>Pseudomonadota</taxon>
        <taxon>Alphaproteobacteria</taxon>
        <taxon>Hyphomicrobiales</taxon>
        <taxon>Brucellaceae</taxon>
        <taxon>Brucella/Ochrobactrum group</taxon>
        <taxon>Brucella</taxon>
    </lineage>
</organism>
<name>A0A256GJ21_9HYPH</name>
<comment type="caution">
    <text evidence="3">The sequence shown here is derived from an EMBL/GenBank/DDBJ whole genome shotgun (WGS) entry which is preliminary data.</text>
</comment>
<dbReference type="PRINTS" id="PR00081">
    <property type="entry name" value="GDHRDH"/>
</dbReference>
<proteinExistence type="inferred from homology"/>
<protein>
    <submittedName>
        <fullName evidence="3">Putative short-chain dehydrogenase</fullName>
    </submittedName>
    <submittedName>
        <fullName evidence="2">SDR family oxidoreductase</fullName>
    </submittedName>
</protein>
<dbReference type="PROSITE" id="PS00061">
    <property type="entry name" value="ADH_SHORT"/>
    <property type="match status" value="1"/>
</dbReference>
<dbReference type="Pfam" id="PF13561">
    <property type="entry name" value="adh_short_C2"/>
    <property type="match status" value="1"/>
</dbReference>
<dbReference type="GO" id="GO:0016616">
    <property type="term" value="F:oxidoreductase activity, acting on the CH-OH group of donors, NAD or NADP as acceptor"/>
    <property type="evidence" value="ECO:0007669"/>
    <property type="project" value="TreeGrafter"/>
</dbReference>
<keyword evidence="5" id="KW-1185">Reference proteome</keyword>
<evidence type="ECO:0000313" key="5">
    <source>
        <dbReference type="Proteomes" id="UP000435957"/>
    </source>
</evidence>
<dbReference type="AlphaFoldDB" id="A0A256GJ21"/>